<evidence type="ECO:0000313" key="3">
    <source>
        <dbReference type="Proteomes" id="UP001054846"/>
    </source>
</evidence>
<dbReference type="PANTHER" id="PTHR43040:SF1">
    <property type="entry name" value="RIBONUCLEASE D"/>
    <property type="match status" value="1"/>
</dbReference>
<accession>A0ABY3PTX1</accession>
<dbReference type="EMBL" id="CP063845">
    <property type="protein sequence ID" value="UFP96939.1"/>
    <property type="molecule type" value="Genomic_DNA"/>
</dbReference>
<dbReference type="SUPFAM" id="SSF53098">
    <property type="entry name" value="Ribonuclease H-like"/>
    <property type="match status" value="1"/>
</dbReference>
<protein>
    <submittedName>
        <fullName evidence="2">Ribonuclease D</fullName>
    </submittedName>
</protein>
<organism evidence="2 3">
    <name type="scientific">Gloeobacter morelensis MG652769</name>
    <dbReference type="NCBI Taxonomy" id="2781736"/>
    <lineage>
        <taxon>Bacteria</taxon>
        <taxon>Bacillati</taxon>
        <taxon>Cyanobacteriota</taxon>
        <taxon>Cyanophyceae</taxon>
        <taxon>Gloeobacterales</taxon>
        <taxon>Gloeobacteraceae</taxon>
        <taxon>Gloeobacter</taxon>
        <taxon>Gloeobacter morelensis</taxon>
    </lineage>
</organism>
<dbReference type="InterPro" id="IPR002562">
    <property type="entry name" value="3'-5'_exonuclease_dom"/>
</dbReference>
<keyword evidence="3" id="KW-1185">Reference proteome</keyword>
<dbReference type="Gene3D" id="3.30.420.10">
    <property type="entry name" value="Ribonuclease H-like superfamily/Ribonuclease H"/>
    <property type="match status" value="1"/>
</dbReference>
<dbReference type="SMART" id="SM00474">
    <property type="entry name" value="35EXOc"/>
    <property type="match status" value="1"/>
</dbReference>
<dbReference type="CDD" id="cd06142">
    <property type="entry name" value="RNaseD_exo"/>
    <property type="match status" value="1"/>
</dbReference>
<dbReference type="InterPro" id="IPR012337">
    <property type="entry name" value="RNaseH-like_sf"/>
</dbReference>
<dbReference type="InterPro" id="IPR036397">
    <property type="entry name" value="RNaseH_sf"/>
</dbReference>
<dbReference type="PANTHER" id="PTHR43040">
    <property type="entry name" value="RIBONUCLEASE D"/>
    <property type="match status" value="1"/>
</dbReference>
<dbReference type="Pfam" id="PF01612">
    <property type="entry name" value="DNA_pol_A_exo1"/>
    <property type="match status" value="1"/>
</dbReference>
<sequence>MSEQVQIFTDDLSSEVAGAYLHSGFLAVDSEAMGLLPHRDRLCLVQLCDEAGLVCLVRLSAGLTRSPQLQKVLEAPAVIKLFHYARFDVAMLRYHLGIRVQPIVCTKVASKLARTYSPRHGLKDLILETVGVELDKSAQSSDWGAVLELSEEQLRYAANDVRYLIPAWRKLETMLRREGRFELARRCFAHLETQVDLDLLGYSGVFEH</sequence>
<evidence type="ECO:0000259" key="1">
    <source>
        <dbReference type="SMART" id="SM00474"/>
    </source>
</evidence>
<feature type="domain" description="3'-5' exonuclease" evidence="1">
    <location>
        <begin position="4"/>
        <end position="176"/>
    </location>
</feature>
<reference evidence="2 3" key="1">
    <citation type="journal article" date="2021" name="Genome Biol. Evol.">
        <title>Complete Genome Sequencing of a Novel Gloeobacter Species from a Waterfall Cave in Mexico.</title>
        <authorList>
            <person name="Saw J.H."/>
            <person name="Cardona T."/>
            <person name="Montejano G."/>
        </authorList>
    </citation>
    <scope>NUCLEOTIDE SEQUENCE [LARGE SCALE GENOMIC DNA]</scope>
    <source>
        <strain evidence="2">MG652769</strain>
    </source>
</reference>
<proteinExistence type="predicted"/>
<gene>
    <name evidence="2" type="ORF">ISF26_07450</name>
</gene>
<name>A0ABY3PTX1_9CYAN</name>
<dbReference type="Proteomes" id="UP001054846">
    <property type="component" value="Chromosome"/>
</dbReference>
<evidence type="ECO:0000313" key="2">
    <source>
        <dbReference type="EMBL" id="UFP96939.1"/>
    </source>
</evidence>